<dbReference type="Gene3D" id="2.60.40.1190">
    <property type="match status" value="1"/>
</dbReference>
<keyword evidence="3" id="KW-1185">Reference proteome</keyword>
<dbReference type="EMBL" id="CP094358">
    <property type="protein sequence ID" value="UOB16049.1"/>
    <property type="molecule type" value="Genomic_DNA"/>
</dbReference>
<reference evidence="2" key="1">
    <citation type="submission" date="2022-03" db="EMBL/GenBank/DDBJ databases">
        <title>Description of Abyssus ytuae gen. nov., sp. nov., a novel member of the family Flavobacteriaceae isolated from the sediment of Mariana Trench.</title>
        <authorList>
            <person name="Zhang J."/>
            <person name="Xu X."/>
        </authorList>
    </citation>
    <scope>NUCLEOTIDE SEQUENCE</scope>
    <source>
        <strain evidence="2">MT3330</strain>
    </source>
</reference>
<dbReference type="GO" id="GO:0030246">
    <property type="term" value="F:carbohydrate binding"/>
    <property type="evidence" value="ECO:0007669"/>
    <property type="project" value="InterPro"/>
</dbReference>
<dbReference type="AlphaFoldDB" id="A0A9E6ZIC4"/>
<gene>
    <name evidence="2" type="ORF">MQE35_09890</name>
</gene>
<name>A0A9E6ZIC4_9FLAO</name>
<dbReference type="GO" id="GO:0016052">
    <property type="term" value="P:carbohydrate catabolic process"/>
    <property type="evidence" value="ECO:0007669"/>
    <property type="project" value="InterPro"/>
</dbReference>
<protein>
    <submittedName>
        <fullName evidence="2">Carbohydrate-binding family 9-like protein</fullName>
    </submittedName>
</protein>
<dbReference type="SUPFAM" id="SSF49344">
    <property type="entry name" value="CBD9-like"/>
    <property type="match status" value="1"/>
</dbReference>
<dbReference type="Proteomes" id="UP000831290">
    <property type="component" value="Chromosome"/>
</dbReference>
<dbReference type="Pfam" id="PF06452">
    <property type="entry name" value="CBM9_1"/>
    <property type="match status" value="1"/>
</dbReference>
<feature type="domain" description="Carbohydrate-binding" evidence="1">
    <location>
        <begin position="21"/>
        <end position="212"/>
    </location>
</feature>
<accession>A0A9E6ZIC4</accession>
<dbReference type="KEGG" id="fbm:MQE35_09890"/>
<evidence type="ECO:0000313" key="2">
    <source>
        <dbReference type="EMBL" id="UOB16049.1"/>
    </source>
</evidence>
<dbReference type="RefSeq" id="WP_255841198.1">
    <property type="nucleotide sequence ID" value="NZ_CP094358.1"/>
</dbReference>
<dbReference type="GO" id="GO:0004553">
    <property type="term" value="F:hydrolase activity, hydrolyzing O-glycosyl compounds"/>
    <property type="evidence" value="ECO:0007669"/>
    <property type="project" value="InterPro"/>
</dbReference>
<dbReference type="InterPro" id="IPR010502">
    <property type="entry name" value="Carb-bd_dom_fam9"/>
</dbReference>
<evidence type="ECO:0000313" key="3">
    <source>
        <dbReference type="Proteomes" id="UP000831290"/>
    </source>
</evidence>
<organism evidence="2 3">
    <name type="scientific">Abyssalbus ytuae</name>
    <dbReference type="NCBI Taxonomy" id="2926907"/>
    <lineage>
        <taxon>Bacteria</taxon>
        <taxon>Pseudomonadati</taxon>
        <taxon>Bacteroidota</taxon>
        <taxon>Flavobacteriia</taxon>
        <taxon>Flavobacteriales</taxon>
        <taxon>Flavobacteriaceae</taxon>
        <taxon>Abyssalbus</taxon>
    </lineage>
</organism>
<evidence type="ECO:0000259" key="1">
    <source>
        <dbReference type="Pfam" id="PF06452"/>
    </source>
</evidence>
<proteinExistence type="predicted"/>
<sequence length="213" mass="25304">MSKIYIVNKILKEQLIINNKGNDLLWKQANVIKDFCSPWDSKDIERIEFRALWDENKLFFCFKVYDVEIHVHESNNINDSINHSDRVELFFRSNDSMNPYYCLEIDPTARIMDFMAKPGKNFNFDWNWPSGHIEVKSTIEKNYFIVEGAISLQSLKELRLLKQNRIETGVYRAKYNKQKEGTYKPTWITWVNPKTETPDFHITSSFGVFELNE</sequence>